<dbReference type="PANTHER" id="PTHR15294">
    <property type="entry name" value="RETINOVIN-RELATED"/>
    <property type="match status" value="1"/>
</dbReference>
<dbReference type="InterPro" id="IPR038765">
    <property type="entry name" value="Papain-like_cys_pep_sf"/>
</dbReference>
<dbReference type="SUPFAM" id="SSF54001">
    <property type="entry name" value="Cysteine proteinases"/>
    <property type="match status" value="1"/>
</dbReference>
<protein>
    <recommendedName>
        <fullName evidence="3">USP domain-containing protein</fullName>
    </recommendedName>
</protein>
<dbReference type="OrthoDB" id="6160353at2759"/>
<dbReference type="GO" id="GO:0032183">
    <property type="term" value="F:SUMO binding"/>
    <property type="evidence" value="ECO:0007669"/>
    <property type="project" value="InterPro"/>
</dbReference>
<proteinExistence type="predicted"/>
<dbReference type="PANTHER" id="PTHR15294:SF3">
    <property type="entry name" value="SUMO-SPECIFIC ISOPEPTIDASE USPL1"/>
    <property type="match status" value="1"/>
</dbReference>
<keyword evidence="1" id="KW-0175">Coiled coil</keyword>
<evidence type="ECO:0000259" key="3">
    <source>
        <dbReference type="PROSITE" id="PS50235"/>
    </source>
</evidence>
<keyword evidence="5" id="KW-1185">Reference proteome</keyword>
<dbReference type="EMBL" id="JABFDY010000011">
    <property type="protein sequence ID" value="KAF7701133.1"/>
    <property type="molecule type" value="Genomic_DNA"/>
</dbReference>
<name>A0A8T0B6Y4_SILME</name>
<dbReference type="GO" id="GO:0016926">
    <property type="term" value="P:protein desumoylation"/>
    <property type="evidence" value="ECO:0007669"/>
    <property type="project" value="TreeGrafter"/>
</dbReference>
<dbReference type="GO" id="GO:0030576">
    <property type="term" value="P:Cajal body organization"/>
    <property type="evidence" value="ECO:0007669"/>
    <property type="project" value="InterPro"/>
</dbReference>
<feature type="coiled-coil region" evidence="1">
    <location>
        <begin position="772"/>
        <end position="799"/>
    </location>
</feature>
<evidence type="ECO:0000313" key="5">
    <source>
        <dbReference type="Proteomes" id="UP000606274"/>
    </source>
</evidence>
<evidence type="ECO:0000313" key="4">
    <source>
        <dbReference type="EMBL" id="KAF7701133.1"/>
    </source>
</evidence>
<gene>
    <name evidence="4" type="ORF">HF521_002298</name>
</gene>
<feature type="domain" description="USP" evidence="3">
    <location>
        <begin position="224"/>
        <end position="502"/>
    </location>
</feature>
<feature type="region of interest" description="Disordered" evidence="2">
    <location>
        <begin position="674"/>
        <end position="696"/>
    </location>
</feature>
<dbReference type="Proteomes" id="UP000606274">
    <property type="component" value="Unassembled WGS sequence"/>
</dbReference>
<dbReference type="AlphaFoldDB" id="A0A8T0B6Y4"/>
<feature type="region of interest" description="Disordered" evidence="2">
    <location>
        <begin position="640"/>
        <end position="660"/>
    </location>
</feature>
<evidence type="ECO:0000256" key="2">
    <source>
        <dbReference type="SAM" id="MobiDB-lite"/>
    </source>
</evidence>
<organism evidence="4 5">
    <name type="scientific">Silurus meridionalis</name>
    <name type="common">Southern catfish</name>
    <name type="synonym">Silurus soldatovi meridionalis</name>
    <dbReference type="NCBI Taxonomy" id="175797"/>
    <lineage>
        <taxon>Eukaryota</taxon>
        <taxon>Metazoa</taxon>
        <taxon>Chordata</taxon>
        <taxon>Craniata</taxon>
        <taxon>Vertebrata</taxon>
        <taxon>Euteleostomi</taxon>
        <taxon>Actinopterygii</taxon>
        <taxon>Neopterygii</taxon>
        <taxon>Teleostei</taxon>
        <taxon>Ostariophysi</taxon>
        <taxon>Siluriformes</taxon>
        <taxon>Siluridae</taxon>
        <taxon>Silurus</taxon>
    </lineage>
</organism>
<feature type="compositionally biased region" description="Basic and acidic residues" evidence="2">
    <location>
        <begin position="641"/>
        <end position="650"/>
    </location>
</feature>
<accession>A0A8T0B6Y4</accession>
<reference evidence="4" key="1">
    <citation type="submission" date="2020-08" db="EMBL/GenBank/DDBJ databases">
        <title>Chromosome-level assembly of Southern catfish (Silurus meridionalis) provides insights into visual adaptation to the nocturnal and benthic lifestyles.</title>
        <authorList>
            <person name="Zhang Y."/>
            <person name="Wang D."/>
            <person name="Peng Z."/>
        </authorList>
    </citation>
    <scope>NUCLEOTIDE SEQUENCE</scope>
    <source>
        <strain evidence="4">SWU-2019-XX</strain>
        <tissue evidence="4">Muscle</tissue>
    </source>
</reference>
<dbReference type="InterPro" id="IPR033505">
    <property type="entry name" value="USPL1"/>
</dbReference>
<dbReference type="InterPro" id="IPR028890">
    <property type="entry name" value="Peptidase_C98"/>
</dbReference>
<evidence type="ECO:0000256" key="1">
    <source>
        <dbReference type="SAM" id="Coils"/>
    </source>
</evidence>
<dbReference type="GO" id="GO:0015030">
    <property type="term" value="C:Cajal body"/>
    <property type="evidence" value="ECO:0007669"/>
    <property type="project" value="TreeGrafter"/>
</dbReference>
<sequence>MLMLSSWSKVMNNSEWSEGSMNGESCDLSLSSPALAGYLGNTENRGMVSAACPWCSAKGQINDLRSYAVNLKESITLCTSPLCLFPLVSGPLDNIRAIISSPQDIIKCKRKFDLSSESRGPDPSPKHWKKEDLDIVSDVKCQNVDVGDCSVSILKRELFNDHKKQQEIENADTSTEIFYATSGESGFSEVKDPVSSSRGKTSVELPLGLTVQHLIQVAPTQQHLFWKNKENLCWLDSLLVALVYSRVLRETSCENECLADKSPCTIYTVKNLCAAYKTSYAYIKAKEQQCQDNIVRVPSDDLRKVEKELEALRLSAFQFLKPMLQCELGQIEMPVFALPLLLGSDDWANGLFQHTGQWEFRCTCCGYNFNTSIEKTVTTFTQIMADWHPLRAVHRTKCSNCHNKNQKRKLVLQSISSVLALHFVEGLPRRDISKYAFNFHGRHYNIRTIIQYNEEREHFVTWIHQPDGLWLEFDDLKYPHCITHKRFTIPARQFHLIFWEASSTESFSSDPVSTPSQRKSQVVDVFQDITKSVPDESCINENKDTNKDSSSWDASIGSTTLLDTFEGLSHSDIVTLTLVEVKDDHKNLLPDFQEKVMASDESSDLREKGSFCQTPCSIEKKKATTKTVLPTPETIFPSVEKASESKDYPKTRTSPPAFHSKPSASNLSLLFHQHPSHQSTPSRVPFHSEVDTRSNGSESLLAKPAELFGGYRTRNTSNSVLPGGHLRHSFMKFPTVPPKLPYCPGGITSGLKSASQNIPNSSKLVSSTEALRLKLMKRLKAKKKKLAELNQLLSIEEGESTPRPDSTDVCSPYSVTSSTSGYDSPAFDDFFAELISPTINSSNLSPDSTVLLEILSNSQIAGTSESNSHGKSAPAFALPVPLLNYPSSTSDCFLDEPVIDNSELNALDIFF</sequence>
<comment type="caution">
    <text evidence="4">The sequence shown here is derived from an EMBL/GenBank/DDBJ whole genome shotgun (WGS) entry which is preliminary data.</text>
</comment>
<dbReference type="PROSITE" id="PS50235">
    <property type="entry name" value="USP_3"/>
    <property type="match status" value="1"/>
</dbReference>
<dbReference type="Pfam" id="PF15499">
    <property type="entry name" value="Peptidase_C98"/>
    <property type="match status" value="1"/>
</dbReference>
<dbReference type="InterPro" id="IPR028889">
    <property type="entry name" value="USP"/>
</dbReference>